<organism evidence="3 4">
    <name type="scientific">Halogeometricum salsisoli</name>
    <dbReference type="NCBI Taxonomy" id="2950536"/>
    <lineage>
        <taxon>Archaea</taxon>
        <taxon>Methanobacteriati</taxon>
        <taxon>Methanobacteriota</taxon>
        <taxon>Stenosarchaea group</taxon>
        <taxon>Halobacteria</taxon>
        <taxon>Halobacteriales</taxon>
        <taxon>Haloferacaceae</taxon>
        <taxon>Halogeometricum</taxon>
    </lineage>
</organism>
<comment type="caution">
    <text evidence="3">The sequence shown here is derived from an EMBL/GenBank/DDBJ whole genome shotgun (WGS) entry which is preliminary data.</text>
</comment>
<protein>
    <submittedName>
        <fullName evidence="3">SWIM zinc finger domain-containing protein</fullName>
    </submittedName>
</protein>
<sequence length="138" mass="15368">MDQLLPADFEPTSRVLKRAQYEAFAFSVLDGDIRVRNESHENPANHEYRVSVVDGIPATCECPADAAYEGPCKHRVAIAIRSRILELVTKVQVVADGGTTANDRCEPAESDQCDCDKLDDEFPCWNCVRTGRKTLPEK</sequence>
<evidence type="ECO:0000259" key="2">
    <source>
        <dbReference type="PROSITE" id="PS50966"/>
    </source>
</evidence>
<keyword evidence="1" id="KW-0862">Zinc</keyword>
<dbReference type="RefSeq" id="WP_310925888.1">
    <property type="nucleotide sequence ID" value="NZ_JAMQOP010000005.1"/>
</dbReference>
<dbReference type="Pfam" id="PF04434">
    <property type="entry name" value="SWIM"/>
    <property type="match status" value="1"/>
</dbReference>
<keyword evidence="4" id="KW-1185">Reference proteome</keyword>
<evidence type="ECO:0000256" key="1">
    <source>
        <dbReference type="PROSITE-ProRule" id="PRU00325"/>
    </source>
</evidence>
<keyword evidence="1" id="KW-0479">Metal-binding</keyword>
<proteinExistence type="predicted"/>
<reference evidence="3 4" key="1">
    <citation type="submission" date="2022-06" db="EMBL/GenBank/DDBJ databases">
        <title>Halogeometricum sp. a new haloarchaeum isolate from saline soil.</title>
        <authorList>
            <person name="Strakova D."/>
            <person name="Galisteo C."/>
            <person name="Sanchez-Porro C."/>
            <person name="Ventosa A."/>
        </authorList>
    </citation>
    <scope>NUCLEOTIDE SEQUENCE [LARGE SCALE GENOMIC DNA]</scope>
    <source>
        <strain evidence="3 4">S1BR25-6</strain>
    </source>
</reference>
<name>A0ABU2GJH3_9EURY</name>
<dbReference type="PROSITE" id="PS50966">
    <property type="entry name" value="ZF_SWIM"/>
    <property type="match status" value="1"/>
</dbReference>
<evidence type="ECO:0000313" key="3">
    <source>
        <dbReference type="EMBL" id="MDS0300967.1"/>
    </source>
</evidence>
<evidence type="ECO:0000313" key="4">
    <source>
        <dbReference type="Proteomes" id="UP001257060"/>
    </source>
</evidence>
<dbReference type="InterPro" id="IPR007527">
    <property type="entry name" value="Znf_SWIM"/>
</dbReference>
<gene>
    <name evidence="3" type="ORF">NDI76_19660</name>
</gene>
<keyword evidence="1" id="KW-0863">Zinc-finger</keyword>
<dbReference type="EMBL" id="JAMQOP010000005">
    <property type="protein sequence ID" value="MDS0300967.1"/>
    <property type="molecule type" value="Genomic_DNA"/>
</dbReference>
<feature type="domain" description="SWIM-type" evidence="2">
    <location>
        <begin position="48"/>
        <end position="83"/>
    </location>
</feature>
<dbReference type="Proteomes" id="UP001257060">
    <property type="component" value="Unassembled WGS sequence"/>
</dbReference>
<accession>A0ABU2GJH3</accession>